<reference evidence="7" key="1">
    <citation type="submission" date="2016-06" db="EMBL/GenBank/DDBJ databases">
        <title>Parallel loss of symbiosis genes in relatives of nitrogen-fixing non-legume Parasponia.</title>
        <authorList>
            <person name="Van Velzen R."/>
            <person name="Holmer R."/>
            <person name="Bu F."/>
            <person name="Rutten L."/>
            <person name="Van Zeijl A."/>
            <person name="Liu W."/>
            <person name="Santuari L."/>
            <person name="Cao Q."/>
            <person name="Sharma T."/>
            <person name="Shen D."/>
            <person name="Roswanjaya Y."/>
            <person name="Wardhani T."/>
            <person name="Kalhor M.S."/>
            <person name="Jansen J."/>
            <person name="Van den Hoogen J."/>
            <person name="Gungor B."/>
            <person name="Hartog M."/>
            <person name="Hontelez J."/>
            <person name="Verver J."/>
            <person name="Yang W.-C."/>
            <person name="Schijlen E."/>
            <person name="Repin R."/>
            <person name="Schilthuizen M."/>
            <person name="Schranz E."/>
            <person name="Heidstra R."/>
            <person name="Miyata K."/>
            <person name="Fedorova E."/>
            <person name="Kohlen W."/>
            <person name="Bisseling T."/>
            <person name="Smit S."/>
            <person name="Geurts R."/>
        </authorList>
    </citation>
    <scope>NUCLEOTIDE SEQUENCE [LARGE SCALE GENOMIC DNA]</scope>
    <source>
        <strain evidence="7">cv. RG33-2</strain>
    </source>
</reference>
<evidence type="ECO:0000256" key="1">
    <source>
        <dbReference type="ARBA" id="ARBA00010607"/>
    </source>
</evidence>
<proteinExistence type="inferred from homology"/>
<sequence length="308" mass="33951">MATAATTPVRLLMHFFSFFLLFFVGSTSAINLILKNSCTYTIWPVLLSKPNSPQLPNPSTRFFLRPGEAKMVFVSPPEWSGFLWARSLCGTDPDGNFFCVTGDNRGKSTTLEPTLTATLVDFTITSVATDTQYEVTYFVSLMYGFNVPITVNPIGGIGSYCHAVGCTLDLNKGCPDELQVVYGDECVGCNYYSSYADYFDGLCPNARTSPYDDTGTFACVSADYYDITFCASNFPSSSPPPVRYETQNQESDKKNKPQKPMTLALKYMGGSILTVLLLVSFKCAVKFVRRRNNTMAEIQLAMSLNASN</sequence>
<gene>
    <name evidence="6" type="primary">TorTLP23</name>
    <name evidence="6" type="ORF">TorRG33x02_034530</name>
</gene>
<keyword evidence="4" id="KW-0812">Transmembrane</keyword>
<evidence type="ECO:0000256" key="4">
    <source>
        <dbReference type="SAM" id="Phobius"/>
    </source>
</evidence>
<feature type="signal peptide" evidence="5">
    <location>
        <begin position="1"/>
        <end position="29"/>
    </location>
</feature>
<feature type="disulfide bond" evidence="2">
    <location>
        <begin position="38"/>
        <end position="230"/>
    </location>
</feature>
<dbReference type="SMART" id="SM00205">
    <property type="entry name" value="THN"/>
    <property type="match status" value="1"/>
</dbReference>
<accession>A0A2P5FSS3</accession>
<dbReference type="InterPro" id="IPR037176">
    <property type="entry name" value="Osmotin/thaumatin-like_sf"/>
</dbReference>
<evidence type="ECO:0000256" key="3">
    <source>
        <dbReference type="SAM" id="MobiDB-lite"/>
    </source>
</evidence>
<feature type="disulfide bond" evidence="2">
    <location>
        <begin position="89"/>
        <end position="99"/>
    </location>
</feature>
<evidence type="ECO:0000313" key="7">
    <source>
        <dbReference type="Proteomes" id="UP000237000"/>
    </source>
</evidence>
<keyword evidence="5" id="KW-0732">Signal</keyword>
<feature type="disulfide bond" evidence="2">
    <location>
        <begin position="166"/>
        <end position="203"/>
    </location>
</feature>
<evidence type="ECO:0000256" key="5">
    <source>
        <dbReference type="SAM" id="SignalP"/>
    </source>
</evidence>
<organism evidence="6 7">
    <name type="scientific">Trema orientale</name>
    <name type="common">Charcoal tree</name>
    <name type="synonym">Celtis orientalis</name>
    <dbReference type="NCBI Taxonomy" id="63057"/>
    <lineage>
        <taxon>Eukaryota</taxon>
        <taxon>Viridiplantae</taxon>
        <taxon>Streptophyta</taxon>
        <taxon>Embryophyta</taxon>
        <taxon>Tracheophyta</taxon>
        <taxon>Spermatophyta</taxon>
        <taxon>Magnoliopsida</taxon>
        <taxon>eudicotyledons</taxon>
        <taxon>Gunneridae</taxon>
        <taxon>Pentapetalae</taxon>
        <taxon>rosids</taxon>
        <taxon>fabids</taxon>
        <taxon>Rosales</taxon>
        <taxon>Cannabaceae</taxon>
        <taxon>Trema</taxon>
    </lineage>
</organism>
<dbReference type="PIRSF" id="PIRSF002703">
    <property type="entry name" value="Thaumatin"/>
    <property type="match status" value="1"/>
</dbReference>
<evidence type="ECO:0000313" key="6">
    <source>
        <dbReference type="EMBL" id="POO00822.1"/>
    </source>
</evidence>
<comment type="similarity">
    <text evidence="1">Belongs to the thaumatin family.</text>
</comment>
<feature type="disulfide bond" evidence="2">
    <location>
        <begin position="174"/>
        <end position="189"/>
    </location>
</feature>
<keyword evidence="4" id="KW-0472">Membrane</keyword>
<feature type="chain" id="PRO_5015138536" evidence="5">
    <location>
        <begin position="30"/>
        <end position="308"/>
    </location>
</feature>
<feature type="transmembrane region" description="Helical" evidence="4">
    <location>
        <begin position="264"/>
        <end position="285"/>
    </location>
</feature>
<dbReference type="EMBL" id="JXTC01000011">
    <property type="protein sequence ID" value="POO00822.1"/>
    <property type="molecule type" value="Genomic_DNA"/>
</dbReference>
<dbReference type="STRING" id="63057.A0A2P5FSS3"/>
<dbReference type="Proteomes" id="UP000237000">
    <property type="component" value="Unassembled WGS sequence"/>
</dbReference>
<keyword evidence="7" id="KW-1185">Reference proteome</keyword>
<dbReference type="Gene3D" id="2.60.110.10">
    <property type="entry name" value="Thaumatin"/>
    <property type="match status" value="1"/>
</dbReference>
<dbReference type="InParanoid" id="A0A2P5FSS3"/>
<name>A0A2P5FSS3_TREOI</name>
<feature type="region of interest" description="Disordered" evidence="3">
    <location>
        <begin position="237"/>
        <end position="257"/>
    </location>
</feature>
<dbReference type="AlphaFoldDB" id="A0A2P5FSS3"/>
<dbReference type="PANTHER" id="PTHR31048">
    <property type="entry name" value="OS03G0233200 PROTEIN"/>
    <property type="match status" value="1"/>
</dbReference>
<dbReference type="Pfam" id="PF00314">
    <property type="entry name" value="Thaumatin"/>
    <property type="match status" value="1"/>
</dbReference>
<evidence type="ECO:0000256" key="2">
    <source>
        <dbReference type="PIRSR" id="PIRSR002703-1"/>
    </source>
</evidence>
<protein>
    <submittedName>
        <fullName evidence="6">Thaumatin</fullName>
    </submittedName>
</protein>
<dbReference type="InterPro" id="IPR001938">
    <property type="entry name" value="Thaumatin"/>
</dbReference>
<comment type="caution">
    <text evidence="6">The sequence shown here is derived from an EMBL/GenBank/DDBJ whole genome shotgun (WGS) entry which is preliminary data.</text>
</comment>
<keyword evidence="2" id="KW-1015">Disulfide bond</keyword>
<dbReference type="OrthoDB" id="745641at2759"/>
<feature type="disulfide bond" evidence="2">
    <location>
        <begin position="161"/>
        <end position="219"/>
    </location>
</feature>
<dbReference type="PROSITE" id="PS51367">
    <property type="entry name" value="THAUMATIN_2"/>
    <property type="match status" value="1"/>
</dbReference>
<dbReference type="SUPFAM" id="SSF49870">
    <property type="entry name" value="Osmotin, thaumatin-like protein"/>
    <property type="match status" value="1"/>
</dbReference>
<keyword evidence="4" id="KW-1133">Transmembrane helix</keyword>